<evidence type="ECO:0000256" key="1">
    <source>
        <dbReference type="SAM" id="SignalP"/>
    </source>
</evidence>
<reference evidence="2" key="1">
    <citation type="submission" date="2023-06" db="EMBL/GenBank/DDBJ databases">
        <title>Genome-scale phylogeny and comparative genomics of the fungal order Sordariales.</title>
        <authorList>
            <consortium name="Lawrence Berkeley National Laboratory"/>
            <person name="Hensen N."/>
            <person name="Bonometti L."/>
            <person name="Westerberg I."/>
            <person name="Brannstrom I.O."/>
            <person name="Guillou S."/>
            <person name="Cros-Aarteil S."/>
            <person name="Calhoun S."/>
            <person name="Haridas S."/>
            <person name="Kuo A."/>
            <person name="Mondo S."/>
            <person name="Pangilinan J."/>
            <person name="Riley R."/>
            <person name="Labutti K."/>
            <person name="Andreopoulos B."/>
            <person name="Lipzen A."/>
            <person name="Chen C."/>
            <person name="Yanf M."/>
            <person name="Daum C."/>
            <person name="Ng V."/>
            <person name="Clum A."/>
            <person name="Steindorff A."/>
            <person name="Ohm R."/>
            <person name="Martin F."/>
            <person name="Silar P."/>
            <person name="Natvig D."/>
            <person name="Lalanne C."/>
            <person name="Gautier V."/>
            <person name="Ament-Velasquez S.L."/>
            <person name="Kruys A."/>
            <person name="Hutchinson M.I."/>
            <person name="Powell A.J."/>
            <person name="Barry K."/>
            <person name="Miller A.N."/>
            <person name="Grigoriev I.V."/>
            <person name="Debuchy R."/>
            <person name="Gladieux P."/>
            <person name="Thoren M.H."/>
            <person name="Johannesson H."/>
        </authorList>
    </citation>
    <scope>NUCLEOTIDE SEQUENCE</scope>
    <source>
        <strain evidence="2">CBS 606.72</strain>
    </source>
</reference>
<comment type="caution">
    <text evidence="2">The sequence shown here is derived from an EMBL/GenBank/DDBJ whole genome shotgun (WGS) entry which is preliminary data.</text>
</comment>
<keyword evidence="1" id="KW-0732">Signal</keyword>
<accession>A0AA39WYU8</accession>
<dbReference type="Proteomes" id="UP001175000">
    <property type="component" value="Unassembled WGS sequence"/>
</dbReference>
<gene>
    <name evidence="2" type="ORF">B0T14DRAFT_517592</name>
</gene>
<name>A0AA39WYU8_9PEZI</name>
<proteinExistence type="predicted"/>
<feature type="signal peptide" evidence="1">
    <location>
        <begin position="1"/>
        <end position="23"/>
    </location>
</feature>
<evidence type="ECO:0000313" key="2">
    <source>
        <dbReference type="EMBL" id="KAK0624152.1"/>
    </source>
</evidence>
<feature type="chain" id="PRO_5041396208" evidence="1">
    <location>
        <begin position="24"/>
        <end position="77"/>
    </location>
</feature>
<evidence type="ECO:0000313" key="3">
    <source>
        <dbReference type="Proteomes" id="UP001175000"/>
    </source>
</evidence>
<keyword evidence="3" id="KW-1185">Reference proteome</keyword>
<sequence length="77" mass="8500">MLASVVIVAVLLLVRGRFPRVLARATGQGEAAHQISAREDAPATTDFLRRVFPVGTYHDSLFAIFIGWLRTSGCWGW</sequence>
<dbReference type="EMBL" id="JAULSU010000003">
    <property type="protein sequence ID" value="KAK0624152.1"/>
    <property type="molecule type" value="Genomic_DNA"/>
</dbReference>
<protein>
    <submittedName>
        <fullName evidence="2">Uncharacterized protein</fullName>
    </submittedName>
</protein>
<dbReference type="AlphaFoldDB" id="A0AA39WYU8"/>
<organism evidence="2 3">
    <name type="scientific">Immersiella caudata</name>
    <dbReference type="NCBI Taxonomy" id="314043"/>
    <lineage>
        <taxon>Eukaryota</taxon>
        <taxon>Fungi</taxon>
        <taxon>Dikarya</taxon>
        <taxon>Ascomycota</taxon>
        <taxon>Pezizomycotina</taxon>
        <taxon>Sordariomycetes</taxon>
        <taxon>Sordariomycetidae</taxon>
        <taxon>Sordariales</taxon>
        <taxon>Lasiosphaeriaceae</taxon>
        <taxon>Immersiella</taxon>
    </lineage>
</organism>